<dbReference type="NCBIfam" id="NF004356">
    <property type="entry name" value="PRK05732.1"/>
    <property type="match status" value="1"/>
</dbReference>
<feature type="domain" description="FAD-binding" evidence="9">
    <location>
        <begin position="6"/>
        <end position="347"/>
    </location>
</feature>
<organism evidence="10">
    <name type="scientific">Sedimenticola thiotaurini</name>
    <dbReference type="NCBI Taxonomy" id="1543721"/>
    <lineage>
        <taxon>Bacteria</taxon>
        <taxon>Pseudomonadati</taxon>
        <taxon>Pseudomonadota</taxon>
        <taxon>Gammaproteobacteria</taxon>
        <taxon>Chromatiales</taxon>
        <taxon>Sedimenticolaceae</taxon>
        <taxon>Sedimenticola</taxon>
    </lineage>
</organism>
<reference evidence="10" key="1">
    <citation type="journal article" date="2020" name="mSystems">
        <title>Genome- and Community-Level Interaction Insights into Carbon Utilization and Element Cycling Functions of Hydrothermarchaeota in Hydrothermal Sediment.</title>
        <authorList>
            <person name="Zhou Z."/>
            <person name="Liu Y."/>
            <person name="Xu W."/>
            <person name="Pan J."/>
            <person name="Luo Z.H."/>
            <person name="Li M."/>
        </authorList>
    </citation>
    <scope>NUCLEOTIDE SEQUENCE [LARGE SCALE GENOMIC DNA]</scope>
    <source>
        <strain evidence="10">HyVt-443</strain>
    </source>
</reference>
<evidence type="ECO:0000256" key="4">
    <source>
        <dbReference type="ARBA" id="ARBA00022630"/>
    </source>
</evidence>
<dbReference type="FunFam" id="3.50.50.60:FF:000021">
    <property type="entry name" value="Ubiquinone biosynthesis monooxygenase COQ6"/>
    <property type="match status" value="1"/>
</dbReference>
<evidence type="ECO:0000256" key="5">
    <source>
        <dbReference type="ARBA" id="ARBA00022827"/>
    </source>
</evidence>
<keyword evidence="7" id="KW-0503">Monooxygenase</keyword>
<keyword evidence="5" id="KW-0274">FAD</keyword>
<dbReference type="PANTHER" id="PTHR43876">
    <property type="entry name" value="UBIQUINONE BIOSYNTHESIS MONOOXYGENASE COQ6, MITOCHONDRIAL"/>
    <property type="match status" value="1"/>
</dbReference>
<evidence type="ECO:0000256" key="2">
    <source>
        <dbReference type="ARBA" id="ARBA00004749"/>
    </source>
</evidence>
<dbReference type="NCBIfam" id="TIGR01988">
    <property type="entry name" value="Ubi-OHases"/>
    <property type="match status" value="1"/>
</dbReference>
<dbReference type="InterPro" id="IPR011295">
    <property type="entry name" value="UbiH"/>
</dbReference>
<protein>
    <submittedName>
        <fullName evidence="10">2-octaprenyl-6-methoxyphenyl hydroxylase</fullName>
    </submittedName>
</protein>
<gene>
    <name evidence="10" type="ORF">ENI96_08500</name>
</gene>
<comment type="similarity">
    <text evidence="3">Belongs to the UbiH/COQ6 family.</text>
</comment>
<comment type="cofactor">
    <cofactor evidence="1">
        <name>FAD</name>
        <dbReference type="ChEBI" id="CHEBI:57692"/>
    </cofactor>
</comment>
<comment type="pathway">
    <text evidence="2">Cofactor biosynthesis; ubiquinone biosynthesis.</text>
</comment>
<keyword evidence="4" id="KW-0285">Flavoprotein</keyword>
<dbReference type="GO" id="GO:0006744">
    <property type="term" value="P:ubiquinone biosynthetic process"/>
    <property type="evidence" value="ECO:0007669"/>
    <property type="project" value="UniProtKB-UniPathway"/>
</dbReference>
<accession>A0A831WAR9</accession>
<keyword evidence="6" id="KW-0560">Oxidoreductase</keyword>
<sequence>MSTPYDIIVAGGGMVGASLARALAGSGLRVAVVEAWSLESGRQPSYDDRAIALAWGTRLILDAIGVWPVLAGHAEPIRHIHVSDRGHFGCTRLHADELQVEALGYVATAHDMGRCLLQGLEQVDGVDLFCPATLERFRIDDAGARVWIGRDDGSLQLTAPLLVAADGGRSAIREGLGIRVREWGYGQTAVISNLTPGVEPNGTAYERFTDQGPMAMLPLTGGRYGLVWTLDDGAVEQVLELDDDAFLARVQERFGNRLGRFRRAGKRSSYPLKLLQAKEHVRPRVALIGNAAHAVHPITGQGFNLGIRDVAVLAEVVSDAFHAGADIGSPQVLERYARWRRRDQQAVALMTDGLVRLFTNPLLPVRLARNLGLVALDLLPPAKELLTRQFMGVNGRLPRLSRGLPLHD</sequence>
<dbReference type="NCBIfam" id="TIGR01984">
    <property type="entry name" value="UbiH"/>
    <property type="match status" value="1"/>
</dbReference>
<dbReference type="Proteomes" id="UP000886251">
    <property type="component" value="Unassembled WGS sequence"/>
</dbReference>
<dbReference type="SUPFAM" id="SSF51905">
    <property type="entry name" value="FAD/NAD(P)-binding domain"/>
    <property type="match status" value="1"/>
</dbReference>
<dbReference type="InterPro" id="IPR051205">
    <property type="entry name" value="UbiH/COQ6_monooxygenase"/>
</dbReference>
<dbReference type="GO" id="GO:0008681">
    <property type="term" value="F:2-octaprenyl-6-methoxyphenol hydroxylase activity"/>
    <property type="evidence" value="ECO:0007669"/>
    <property type="project" value="InterPro"/>
</dbReference>
<dbReference type="GO" id="GO:0071949">
    <property type="term" value="F:FAD binding"/>
    <property type="evidence" value="ECO:0007669"/>
    <property type="project" value="InterPro"/>
</dbReference>
<evidence type="ECO:0000256" key="1">
    <source>
        <dbReference type="ARBA" id="ARBA00001974"/>
    </source>
</evidence>
<evidence type="ECO:0000256" key="6">
    <source>
        <dbReference type="ARBA" id="ARBA00023002"/>
    </source>
</evidence>
<dbReference type="PANTHER" id="PTHR43876:SF8">
    <property type="entry name" value="2-OCTAPRENYL-6-METHOXYPHENOL HYDROXYLASE"/>
    <property type="match status" value="1"/>
</dbReference>
<proteinExistence type="inferred from homology"/>
<evidence type="ECO:0000256" key="7">
    <source>
        <dbReference type="ARBA" id="ARBA00023033"/>
    </source>
</evidence>
<dbReference type="PRINTS" id="PR00420">
    <property type="entry name" value="RNGMNOXGNASE"/>
</dbReference>
<dbReference type="GO" id="GO:0110142">
    <property type="term" value="C:ubiquinone biosynthesis complex"/>
    <property type="evidence" value="ECO:0007669"/>
    <property type="project" value="UniProtKB-ARBA"/>
</dbReference>
<comment type="subunit">
    <text evidence="8">Component of the Ubi complex metabolon, which regroups five ubiquinone biosynthesis proteins (UbiE, UbiF, UbiG, UbiH and UbiI) and two accessory factors (UbiK and the lipid-binding protein UbiJ).</text>
</comment>
<comment type="caution">
    <text evidence="10">The sequence shown here is derived from an EMBL/GenBank/DDBJ whole genome shotgun (WGS) entry which is preliminary data.</text>
</comment>
<evidence type="ECO:0000259" key="9">
    <source>
        <dbReference type="Pfam" id="PF01494"/>
    </source>
</evidence>
<dbReference type="AlphaFoldDB" id="A0A831WAR9"/>
<dbReference type="Gene3D" id="3.50.50.60">
    <property type="entry name" value="FAD/NAD(P)-binding domain"/>
    <property type="match status" value="2"/>
</dbReference>
<dbReference type="EMBL" id="DRKP01000096">
    <property type="protein sequence ID" value="HEB96457.1"/>
    <property type="molecule type" value="Genomic_DNA"/>
</dbReference>
<dbReference type="InterPro" id="IPR010971">
    <property type="entry name" value="UbiH/COQ6"/>
</dbReference>
<name>A0A831WAR9_9GAMM</name>
<dbReference type="Pfam" id="PF01494">
    <property type="entry name" value="FAD_binding_3"/>
    <property type="match status" value="1"/>
</dbReference>
<evidence type="ECO:0000256" key="8">
    <source>
        <dbReference type="ARBA" id="ARBA00065734"/>
    </source>
</evidence>
<evidence type="ECO:0000313" key="10">
    <source>
        <dbReference type="EMBL" id="HEB96457.1"/>
    </source>
</evidence>
<evidence type="ECO:0000256" key="3">
    <source>
        <dbReference type="ARBA" id="ARBA00005349"/>
    </source>
</evidence>
<dbReference type="InterPro" id="IPR002938">
    <property type="entry name" value="FAD-bd"/>
</dbReference>
<dbReference type="InterPro" id="IPR036188">
    <property type="entry name" value="FAD/NAD-bd_sf"/>
</dbReference>
<dbReference type="UniPathway" id="UPA00232"/>